<dbReference type="AlphaFoldDB" id="A0A3B1KAM1"/>
<dbReference type="Ensembl" id="ENSAMXT00000047645.1">
    <property type="protein sequence ID" value="ENSAMXP00000050709.1"/>
    <property type="gene ID" value="ENSAMXG00000042329.1"/>
</dbReference>
<feature type="chain" id="PRO_5017396518" description="Sulfotransferase" evidence="5">
    <location>
        <begin position="25"/>
        <end position="392"/>
    </location>
</feature>
<evidence type="ECO:0000313" key="8">
    <source>
        <dbReference type="Proteomes" id="UP000018467"/>
    </source>
</evidence>
<organism evidence="7 8">
    <name type="scientific">Astyanax mexicanus</name>
    <name type="common">Blind cave fish</name>
    <name type="synonym">Astyanax fasciatus mexicanus</name>
    <dbReference type="NCBI Taxonomy" id="7994"/>
    <lineage>
        <taxon>Eukaryota</taxon>
        <taxon>Metazoa</taxon>
        <taxon>Chordata</taxon>
        <taxon>Craniata</taxon>
        <taxon>Vertebrata</taxon>
        <taxon>Euteleostomi</taxon>
        <taxon>Actinopterygii</taxon>
        <taxon>Neopterygii</taxon>
        <taxon>Teleostei</taxon>
        <taxon>Ostariophysi</taxon>
        <taxon>Characiformes</taxon>
        <taxon>Characoidei</taxon>
        <taxon>Acestrorhamphidae</taxon>
        <taxon>Acestrorhamphinae</taxon>
        <taxon>Astyanax</taxon>
    </lineage>
</organism>
<keyword evidence="2 3" id="KW-0808">Transferase</keyword>
<feature type="signal peptide" evidence="5">
    <location>
        <begin position="1"/>
        <end position="24"/>
    </location>
</feature>
<dbReference type="InterPro" id="IPR027417">
    <property type="entry name" value="P-loop_NTPase"/>
</dbReference>
<reference evidence="7" key="4">
    <citation type="submission" date="2025-09" db="UniProtKB">
        <authorList>
            <consortium name="Ensembl"/>
        </authorList>
    </citation>
    <scope>IDENTIFICATION</scope>
</reference>
<dbReference type="EC" id="2.8.2.-" evidence="3"/>
<reference evidence="8" key="1">
    <citation type="submission" date="2013-03" db="EMBL/GenBank/DDBJ databases">
        <authorList>
            <person name="Jeffery W."/>
            <person name="Warren W."/>
            <person name="Wilson R.K."/>
        </authorList>
    </citation>
    <scope>NUCLEOTIDE SEQUENCE</scope>
    <source>
        <strain evidence="8">female</strain>
    </source>
</reference>
<evidence type="ECO:0000256" key="5">
    <source>
        <dbReference type="SAM" id="SignalP"/>
    </source>
</evidence>
<comment type="similarity">
    <text evidence="1 3">Belongs to the sulfotransferase 1 family.</text>
</comment>
<name>A0A3B1KAM1_ASTMX</name>
<protein>
    <recommendedName>
        <fullName evidence="3">Sulfotransferase</fullName>
        <ecNumber evidence="3">2.8.2.-</ecNumber>
    </recommendedName>
</protein>
<dbReference type="PANTHER" id="PTHR11783">
    <property type="entry name" value="SULFOTRANSFERASE SULT"/>
    <property type="match status" value="1"/>
</dbReference>
<feature type="domain" description="Sulfotransferase" evidence="6">
    <location>
        <begin position="146"/>
        <end position="379"/>
    </location>
</feature>
<evidence type="ECO:0000313" key="7">
    <source>
        <dbReference type="Ensembl" id="ENSAMXP00000050709.1"/>
    </source>
</evidence>
<dbReference type="Gene3D" id="3.40.50.300">
    <property type="entry name" value="P-loop containing nucleotide triphosphate hydrolases"/>
    <property type="match status" value="1"/>
</dbReference>
<dbReference type="GO" id="GO:0008146">
    <property type="term" value="F:sulfotransferase activity"/>
    <property type="evidence" value="ECO:0007669"/>
    <property type="project" value="InterPro"/>
</dbReference>
<dbReference type="GeneTree" id="ENSGT00940000159084"/>
<dbReference type="InterPro" id="IPR000863">
    <property type="entry name" value="Sulfotransferase_dom"/>
</dbReference>
<dbReference type="Bgee" id="ENSAMXG00000042329">
    <property type="expression patterns" value="Expressed in embryo and 3 other cell types or tissues"/>
</dbReference>
<dbReference type="Proteomes" id="UP000018467">
    <property type="component" value="Unassembled WGS sequence"/>
</dbReference>
<evidence type="ECO:0000256" key="4">
    <source>
        <dbReference type="SAM" id="MobiDB-lite"/>
    </source>
</evidence>
<reference evidence="7" key="3">
    <citation type="submission" date="2025-08" db="UniProtKB">
        <authorList>
            <consortium name="Ensembl"/>
        </authorList>
    </citation>
    <scope>IDENTIFICATION</scope>
</reference>
<keyword evidence="5" id="KW-0732">Signal</keyword>
<sequence>MSAAPGTRKRLLLTLVACVRGVGGSYCYFSFHLPPPPATHPPAHQPAHASAPLHTHSEPGSEAEQSMDVQLHKQMEQGAGLETPETQETPVGVNSSFQARIHARMELVKNMKEEEKLYRYNGVLYPVIMSPEENLRALESVEAREDDIMLVAYPKCGFNWMVAVLRKIMSAASGVKAESKMPPLMEFFGSEALQFLQKAPSPRLLGTHMHPDNIPASFFQKKTKMLVVFRNPKDTMVSFYHFSSKNPVLATPESWDQFYTDFMSGEVPWGSYFDHALAWEKYIDDPSVMIITFEELKQDLSGGVQRVAEFFGYSLTDDQIQSIAEESTFNAMREGSKDSHGQMGKVFFRKGEIGDWRNHFSDVQSEEMDAAFKKHLEGTKLGARLQYDLHCK</sequence>
<proteinExistence type="inferred from homology"/>
<accession>A0A3B1KAM1</accession>
<feature type="region of interest" description="Disordered" evidence="4">
    <location>
        <begin position="39"/>
        <end position="68"/>
    </location>
</feature>
<dbReference type="SUPFAM" id="SSF52540">
    <property type="entry name" value="P-loop containing nucleoside triphosphate hydrolases"/>
    <property type="match status" value="1"/>
</dbReference>
<reference evidence="8" key="2">
    <citation type="journal article" date="2014" name="Nat. Commun.">
        <title>The cavefish genome reveals candidate genes for eye loss.</title>
        <authorList>
            <person name="McGaugh S.E."/>
            <person name="Gross J.B."/>
            <person name="Aken B."/>
            <person name="Blin M."/>
            <person name="Borowsky R."/>
            <person name="Chalopin D."/>
            <person name="Hinaux H."/>
            <person name="Jeffery W.R."/>
            <person name="Keene A."/>
            <person name="Ma L."/>
            <person name="Minx P."/>
            <person name="Murphy D."/>
            <person name="O'Quin K.E."/>
            <person name="Retaux S."/>
            <person name="Rohner N."/>
            <person name="Searle S.M."/>
            <person name="Stahl B.A."/>
            <person name="Tabin C."/>
            <person name="Volff J.N."/>
            <person name="Yoshizawa M."/>
            <person name="Warren W.C."/>
        </authorList>
    </citation>
    <scope>NUCLEOTIDE SEQUENCE [LARGE SCALE GENOMIC DNA]</scope>
    <source>
        <strain evidence="8">female</strain>
    </source>
</reference>
<feature type="compositionally biased region" description="Low complexity" evidence="4">
    <location>
        <begin position="45"/>
        <end position="54"/>
    </location>
</feature>
<evidence type="ECO:0000256" key="3">
    <source>
        <dbReference type="RuleBase" id="RU361155"/>
    </source>
</evidence>
<dbReference type="InParanoid" id="A0A3B1KAM1"/>
<evidence type="ECO:0000256" key="2">
    <source>
        <dbReference type="ARBA" id="ARBA00022679"/>
    </source>
</evidence>
<evidence type="ECO:0000259" key="6">
    <source>
        <dbReference type="Pfam" id="PF00685"/>
    </source>
</evidence>
<dbReference type="OrthoDB" id="205623at2759"/>
<dbReference type="STRING" id="7994.ENSAMXP00000050709"/>
<keyword evidence="8" id="KW-1185">Reference proteome</keyword>
<dbReference type="Pfam" id="PF00685">
    <property type="entry name" value="Sulfotransfer_1"/>
    <property type="match status" value="1"/>
</dbReference>
<evidence type="ECO:0000256" key="1">
    <source>
        <dbReference type="ARBA" id="ARBA00005771"/>
    </source>
</evidence>